<dbReference type="Proteomes" id="UP001293593">
    <property type="component" value="Unassembled WGS sequence"/>
</dbReference>
<dbReference type="PANTHER" id="PTHR12498">
    <property type="entry name" value="N-TERMINAL ASPARAGINE AMIDOHYDROLASE"/>
    <property type="match status" value="1"/>
</dbReference>
<sequence length="343" mass="38175">MIVVDGVPFSAHSSSTSQGIDTLRALLENPFVVSASNSFKAIPERNFSVSGESCSDGSKWVYVFQSEYATVDPALVDFVGTDEATTCVGLAIRNRSNGMTSLAHMDSPNIVDIGLSQMLSLLVDHNMETEFEVHLIGGFEDVSPKHANGRAESETHSDLDGYSFPLCSKIVQALCTREETFHLQTFCVLGHNTRRDSYGNAFPIFNGFVVETMTGRVIPASFDRTSRCPDEIVRGIRVTASFEDPSGNGKLLETYDTETDRFIIAPCRWTLRQYHIASALIHCSDSEILPLCSTSPDAEGADFVDSLRRKWNYLIEHPYWTETFPKQQPRIFERTADGGWKRC</sequence>
<accession>A0AAE1NA08</accession>
<gene>
    <name evidence="1" type="ORF">QN277_002238</name>
</gene>
<keyword evidence="2" id="KW-1185">Reference proteome</keyword>
<dbReference type="AlphaFoldDB" id="A0AAE1NA08"/>
<name>A0AAE1NA08_9FABA</name>
<evidence type="ECO:0000313" key="1">
    <source>
        <dbReference type="EMBL" id="KAK4285552.1"/>
    </source>
</evidence>
<proteinExistence type="predicted"/>
<dbReference type="PANTHER" id="PTHR12498:SF0">
    <property type="entry name" value="PROTEIN N-TERMINAL ASPARAGINE AMIDOHYDROLASE"/>
    <property type="match status" value="1"/>
</dbReference>
<dbReference type="Pfam" id="PF14736">
    <property type="entry name" value="N_Asn_amidohyd"/>
    <property type="match status" value="1"/>
</dbReference>
<dbReference type="GO" id="GO:0008418">
    <property type="term" value="F:protein-N-terminal asparagine amidohydrolase activity"/>
    <property type="evidence" value="ECO:0007669"/>
    <property type="project" value="InterPro"/>
</dbReference>
<reference evidence="1" key="1">
    <citation type="submission" date="2023-10" db="EMBL/GenBank/DDBJ databases">
        <title>Chromosome-level genome of the transformable northern wattle, Acacia crassicarpa.</title>
        <authorList>
            <person name="Massaro I."/>
            <person name="Sinha N.R."/>
            <person name="Poethig S."/>
            <person name="Leichty A.R."/>
        </authorList>
    </citation>
    <scope>NUCLEOTIDE SEQUENCE</scope>
    <source>
        <strain evidence="1">Acra3RX</strain>
        <tissue evidence="1">Leaf</tissue>
    </source>
</reference>
<dbReference type="EMBL" id="JAWXYG010000001">
    <property type="protein sequence ID" value="KAK4285552.1"/>
    <property type="molecule type" value="Genomic_DNA"/>
</dbReference>
<dbReference type="GO" id="GO:0005634">
    <property type="term" value="C:nucleus"/>
    <property type="evidence" value="ECO:0007669"/>
    <property type="project" value="TreeGrafter"/>
</dbReference>
<comment type="caution">
    <text evidence="1">The sequence shown here is derived from an EMBL/GenBank/DDBJ whole genome shotgun (WGS) entry which is preliminary data.</text>
</comment>
<evidence type="ECO:0000313" key="2">
    <source>
        <dbReference type="Proteomes" id="UP001293593"/>
    </source>
</evidence>
<dbReference type="InterPro" id="IPR026750">
    <property type="entry name" value="NTAN1"/>
</dbReference>
<organism evidence="1 2">
    <name type="scientific">Acacia crassicarpa</name>
    <name type="common">northern wattle</name>
    <dbReference type="NCBI Taxonomy" id="499986"/>
    <lineage>
        <taxon>Eukaryota</taxon>
        <taxon>Viridiplantae</taxon>
        <taxon>Streptophyta</taxon>
        <taxon>Embryophyta</taxon>
        <taxon>Tracheophyta</taxon>
        <taxon>Spermatophyta</taxon>
        <taxon>Magnoliopsida</taxon>
        <taxon>eudicotyledons</taxon>
        <taxon>Gunneridae</taxon>
        <taxon>Pentapetalae</taxon>
        <taxon>rosids</taxon>
        <taxon>fabids</taxon>
        <taxon>Fabales</taxon>
        <taxon>Fabaceae</taxon>
        <taxon>Caesalpinioideae</taxon>
        <taxon>mimosoid clade</taxon>
        <taxon>Acacieae</taxon>
        <taxon>Acacia</taxon>
    </lineage>
</organism>
<protein>
    <recommendedName>
        <fullName evidence="3">Protein N-terminal asparagine amidohydrolase</fullName>
    </recommendedName>
</protein>
<dbReference type="GO" id="GO:0006511">
    <property type="term" value="P:ubiquitin-dependent protein catabolic process"/>
    <property type="evidence" value="ECO:0007669"/>
    <property type="project" value="TreeGrafter"/>
</dbReference>
<evidence type="ECO:0008006" key="3">
    <source>
        <dbReference type="Google" id="ProtNLM"/>
    </source>
</evidence>